<dbReference type="InterPro" id="IPR051181">
    <property type="entry name" value="CAF1_poly(A)_ribonucleases"/>
</dbReference>
<dbReference type="InterPro" id="IPR006941">
    <property type="entry name" value="RNase_CAF1"/>
</dbReference>
<dbReference type="InterPro" id="IPR012337">
    <property type="entry name" value="RNaseH-like_sf"/>
</dbReference>
<dbReference type="GO" id="GO:0003723">
    <property type="term" value="F:RNA binding"/>
    <property type="evidence" value="ECO:0007669"/>
    <property type="project" value="TreeGrafter"/>
</dbReference>
<comment type="cofactor">
    <cofactor evidence="1">
        <name>a divalent metal cation</name>
        <dbReference type="ChEBI" id="CHEBI:60240"/>
    </cofactor>
</comment>
<dbReference type="PANTHER" id="PTHR15092:SF42">
    <property type="entry name" value="POLY(A)-SPECIFIC RIBONUCLEASE PARN-LIKE"/>
    <property type="match status" value="1"/>
</dbReference>
<sequence>MVYLCIVEVVILKSNTFLSCFYLMVTHMMLFLHADFTFIYSKFLAPLPPSMDEFVHYLCLDFPKVIDVNHLMKEIGPQRKVTNIPLAMSYLKSRFFAPIELEMPCQAMEHGSNIHGHNVVRICQLFAKLCYVLKIAPGVQRVHGRNLPSALEAYSNIFKPFSTGPQEASDEEIRIWTNSGRKVSCEDVVFLWGFRGSMTAGMLKSLLQESHKIKSEDFDVRLVERSCAIVVFWQSSSSKTFLDVMNNSSDICGPLREMITEGLKAGGYEIYSRACKLGLWQASLTNALDKSLADPGCPSESDSKSESSQSHNELMIDLDEL</sequence>
<dbReference type="EMBL" id="GGEC01022956">
    <property type="protein sequence ID" value="MBX03440.1"/>
    <property type="molecule type" value="Transcribed_RNA"/>
</dbReference>
<dbReference type="GO" id="GO:0000175">
    <property type="term" value="F:3'-5'-RNA exonuclease activity"/>
    <property type="evidence" value="ECO:0007669"/>
    <property type="project" value="TreeGrafter"/>
</dbReference>
<dbReference type="InterPro" id="IPR036397">
    <property type="entry name" value="RNaseH_sf"/>
</dbReference>
<accession>A0A2P2KCJ6</accession>
<evidence type="ECO:0000256" key="1">
    <source>
        <dbReference type="ARBA" id="ARBA00001968"/>
    </source>
</evidence>
<dbReference type="AlphaFoldDB" id="A0A2P2KCJ6"/>
<dbReference type="SUPFAM" id="SSF53098">
    <property type="entry name" value="Ribonuclease H-like"/>
    <property type="match status" value="1"/>
</dbReference>
<comment type="similarity">
    <text evidence="2">Belongs to the CAF1 family.</text>
</comment>
<dbReference type="Gene3D" id="3.30.420.10">
    <property type="entry name" value="Ribonuclease H-like superfamily/Ribonuclease H"/>
    <property type="match status" value="1"/>
</dbReference>
<evidence type="ECO:0000313" key="4">
    <source>
        <dbReference type="EMBL" id="MBX03440.1"/>
    </source>
</evidence>
<proteinExistence type="inferred from homology"/>
<reference evidence="4" key="1">
    <citation type="submission" date="2018-02" db="EMBL/GenBank/DDBJ databases">
        <title>Rhizophora mucronata_Transcriptome.</title>
        <authorList>
            <person name="Meera S.P."/>
            <person name="Sreeshan A."/>
            <person name="Augustine A."/>
        </authorList>
    </citation>
    <scope>NUCLEOTIDE SEQUENCE</scope>
    <source>
        <tissue evidence="4">Leaf</tissue>
    </source>
</reference>
<dbReference type="EMBL" id="GGEC01022958">
    <property type="protein sequence ID" value="MBX03442.1"/>
    <property type="molecule type" value="Transcribed_RNA"/>
</dbReference>
<protein>
    <submittedName>
        <fullName evidence="4">PolyA-specific ribonuclease PARN-like</fullName>
    </submittedName>
</protein>
<dbReference type="PANTHER" id="PTHR15092">
    <property type="entry name" value="POLY A -SPECIFIC RIBONUCLEASE/TARGET OF EGR1, MEMBER 1"/>
    <property type="match status" value="1"/>
</dbReference>
<evidence type="ECO:0000256" key="2">
    <source>
        <dbReference type="ARBA" id="ARBA00008372"/>
    </source>
</evidence>
<dbReference type="Pfam" id="PF04857">
    <property type="entry name" value="CAF1"/>
    <property type="match status" value="1"/>
</dbReference>
<feature type="region of interest" description="Disordered" evidence="3">
    <location>
        <begin position="293"/>
        <end position="321"/>
    </location>
</feature>
<evidence type="ECO:0000256" key="3">
    <source>
        <dbReference type="SAM" id="MobiDB-lite"/>
    </source>
</evidence>
<name>A0A2P2KCJ6_RHIMU</name>
<organism evidence="4">
    <name type="scientific">Rhizophora mucronata</name>
    <name type="common">Asiatic mangrove</name>
    <dbReference type="NCBI Taxonomy" id="61149"/>
    <lineage>
        <taxon>Eukaryota</taxon>
        <taxon>Viridiplantae</taxon>
        <taxon>Streptophyta</taxon>
        <taxon>Embryophyta</taxon>
        <taxon>Tracheophyta</taxon>
        <taxon>Spermatophyta</taxon>
        <taxon>Magnoliopsida</taxon>
        <taxon>eudicotyledons</taxon>
        <taxon>Gunneridae</taxon>
        <taxon>Pentapetalae</taxon>
        <taxon>rosids</taxon>
        <taxon>fabids</taxon>
        <taxon>Malpighiales</taxon>
        <taxon>Rhizophoraceae</taxon>
        <taxon>Rhizophora</taxon>
    </lineage>
</organism>